<evidence type="ECO:0000259" key="2">
    <source>
        <dbReference type="Pfam" id="PF12146"/>
    </source>
</evidence>
<evidence type="ECO:0000256" key="1">
    <source>
        <dbReference type="SAM" id="Phobius"/>
    </source>
</evidence>
<keyword evidence="1" id="KW-0472">Membrane</keyword>
<dbReference type="PANTHER" id="PTHR12277">
    <property type="entry name" value="ALPHA/BETA HYDROLASE DOMAIN-CONTAINING PROTEIN"/>
    <property type="match status" value="1"/>
</dbReference>
<dbReference type="Proteomes" id="UP001369736">
    <property type="component" value="Unassembled WGS sequence"/>
</dbReference>
<dbReference type="Gene3D" id="3.40.50.1820">
    <property type="entry name" value="alpha/beta hydrolase"/>
    <property type="match status" value="1"/>
</dbReference>
<keyword evidence="1" id="KW-0812">Transmembrane</keyword>
<dbReference type="Pfam" id="PF12146">
    <property type="entry name" value="Hydrolase_4"/>
    <property type="match status" value="1"/>
</dbReference>
<feature type="domain" description="Serine aminopeptidase S33" evidence="2">
    <location>
        <begin position="79"/>
        <end position="187"/>
    </location>
</feature>
<dbReference type="EMBL" id="JBBEGM010000001">
    <property type="protein sequence ID" value="MEJ2859924.1"/>
    <property type="molecule type" value="Genomic_DNA"/>
</dbReference>
<dbReference type="PANTHER" id="PTHR12277:SF79">
    <property type="entry name" value="XAA-PRO DIPEPTIDYL-PEPTIDASE-RELATED"/>
    <property type="match status" value="1"/>
</dbReference>
<reference evidence="3 4" key="1">
    <citation type="submission" date="2024-03" db="EMBL/GenBank/DDBJ databases">
        <title>Actinomycetospora sp. OC33-EN07, a novel actinomycete isolated from wild orchid (Aerides multiflora).</title>
        <authorList>
            <person name="Suriyachadkun C."/>
        </authorList>
    </citation>
    <scope>NUCLEOTIDE SEQUENCE [LARGE SCALE GENOMIC DNA]</scope>
    <source>
        <strain evidence="3 4">OC33-EN07</strain>
    </source>
</reference>
<accession>A0ABU8LXU8</accession>
<proteinExistence type="predicted"/>
<evidence type="ECO:0000313" key="3">
    <source>
        <dbReference type="EMBL" id="MEJ2859924.1"/>
    </source>
</evidence>
<sequence length="276" mass="28371">MVVTRLVATGVAVLLVAALVLVGGLWLFQRELVYVPSDGPVEPAATALAEAQDVTLTTADGLALGAWFVPARGERREVTVLVANGNAGDRSARSPLAAALAEQGLDVLLFDYRGFGGNPGSPSEEGLATDARAARDHLVRERGVDPRRLLYLGESMGSAVVARLAAETSGAPVAGMVLRSPFVDLPSIGELVYPFLPVRALLADEYPVAETVARARVPTTVVLGEADRTIPPAQSRAVAAAAGGDVVAVPGADHNDAVLAHGPAVIGAVVAQAERI</sequence>
<gene>
    <name evidence="3" type="ORF">WCD58_02080</name>
</gene>
<dbReference type="InterPro" id="IPR022742">
    <property type="entry name" value="Hydrolase_4"/>
</dbReference>
<dbReference type="GO" id="GO:0016787">
    <property type="term" value="F:hydrolase activity"/>
    <property type="evidence" value="ECO:0007669"/>
    <property type="project" value="UniProtKB-KW"/>
</dbReference>
<name>A0ABU8LXU8_9PSEU</name>
<feature type="transmembrane region" description="Helical" evidence="1">
    <location>
        <begin position="6"/>
        <end position="28"/>
    </location>
</feature>
<protein>
    <submittedName>
        <fullName evidence="3">Alpha/beta fold hydrolase</fullName>
    </submittedName>
</protein>
<keyword evidence="4" id="KW-1185">Reference proteome</keyword>
<organism evidence="3 4">
    <name type="scientific">Actinomycetospora flava</name>
    <dbReference type="NCBI Taxonomy" id="3129232"/>
    <lineage>
        <taxon>Bacteria</taxon>
        <taxon>Bacillati</taxon>
        <taxon>Actinomycetota</taxon>
        <taxon>Actinomycetes</taxon>
        <taxon>Pseudonocardiales</taxon>
        <taxon>Pseudonocardiaceae</taxon>
        <taxon>Actinomycetospora</taxon>
    </lineage>
</organism>
<dbReference type="SUPFAM" id="SSF53474">
    <property type="entry name" value="alpha/beta-Hydrolases"/>
    <property type="match status" value="1"/>
</dbReference>
<dbReference type="InterPro" id="IPR029058">
    <property type="entry name" value="AB_hydrolase_fold"/>
</dbReference>
<keyword evidence="3" id="KW-0378">Hydrolase</keyword>
<evidence type="ECO:0000313" key="4">
    <source>
        <dbReference type="Proteomes" id="UP001369736"/>
    </source>
</evidence>
<keyword evidence="1" id="KW-1133">Transmembrane helix</keyword>
<comment type="caution">
    <text evidence="3">The sequence shown here is derived from an EMBL/GenBank/DDBJ whole genome shotgun (WGS) entry which is preliminary data.</text>
</comment>
<dbReference type="RefSeq" id="WP_337698968.1">
    <property type="nucleotide sequence ID" value="NZ_JBBEGM010000001.1"/>
</dbReference>